<protein>
    <recommendedName>
        <fullName evidence="2">Reverse transcriptase Ty1/copia-type domain-containing protein</fullName>
    </recommendedName>
</protein>
<name>A0A6L2LV29_TANCI</name>
<reference evidence="3" key="1">
    <citation type="journal article" date="2019" name="Sci. Rep.">
        <title>Draft genome of Tanacetum cinerariifolium, the natural source of mosquito coil.</title>
        <authorList>
            <person name="Yamashiro T."/>
            <person name="Shiraishi A."/>
            <person name="Satake H."/>
            <person name="Nakayama K."/>
        </authorList>
    </citation>
    <scope>NUCLEOTIDE SEQUENCE</scope>
</reference>
<feature type="compositionally biased region" description="Basic and acidic residues" evidence="1">
    <location>
        <begin position="413"/>
        <end position="426"/>
    </location>
</feature>
<dbReference type="EMBL" id="BKCJ010005147">
    <property type="protein sequence ID" value="GEU65150.1"/>
    <property type="molecule type" value="Genomic_DNA"/>
</dbReference>
<evidence type="ECO:0000313" key="3">
    <source>
        <dbReference type="EMBL" id="GEU65150.1"/>
    </source>
</evidence>
<evidence type="ECO:0000259" key="2">
    <source>
        <dbReference type="Pfam" id="PF07727"/>
    </source>
</evidence>
<evidence type="ECO:0000256" key="1">
    <source>
        <dbReference type="SAM" id="MobiDB-lite"/>
    </source>
</evidence>
<proteinExistence type="predicted"/>
<feature type="compositionally biased region" description="Low complexity" evidence="1">
    <location>
        <begin position="393"/>
        <end position="411"/>
    </location>
</feature>
<feature type="compositionally biased region" description="Low complexity" evidence="1">
    <location>
        <begin position="442"/>
        <end position="451"/>
    </location>
</feature>
<organism evidence="3">
    <name type="scientific">Tanacetum cinerariifolium</name>
    <name type="common">Dalmatian daisy</name>
    <name type="synonym">Chrysanthemum cinerariifolium</name>
    <dbReference type="NCBI Taxonomy" id="118510"/>
    <lineage>
        <taxon>Eukaryota</taxon>
        <taxon>Viridiplantae</taxon>
        <taxon>Streptophyta</taxon>
        <taxon>Embryophyta</taxon>
        <taxon>Tracheophyta</taxon>
        <taxon>Spermatophyta</taxon>
        <taxon>Magnoliopsida</taxon>
        <taxon>eudicotyledons</taxon>
        <taxon>Gunneridae</taxon>
        <taxon>Pentapetalae</taxon>
        <taxon>asterids</taxon>
        <taxon>campanulids</taxon>
        <taxon>Asterales</taxon>
        <taxon>Asteraceae</taxon>
        <taxon>Asteroideae</taxon>
        <taxon>Anthemideae</taxon>
        <taxon>Anthemidinae</taxon>
        <taxon>Tanacetum</taxon>
    </lineage>
</organism>
<dbReference type="AlphaFoldDB" id="A0A6L2LV29"/>
<dbReference type="PANTHER" id="PTHR11439">
    <property type="entry name" value="GAG-POL-RELATED RETROTRANSPOSON"/>
    <property type="match status" value="1"/>
</dbReference>
<dbReference type="Pfam" id="PF07727">
    <property type="entry name" value="RVT_2"/>
    <property type="match status" value="1"/>
</dbReference>
<sequence>MEKTKCTDSITRAVNTAQGVNTASTQGATDSSTVENLSNAVIYFFFAGQPINSQLDKKDLQQIHSDDLKEMDLRWNIAMLTMRARRFLKNTGRKMDMANKERISQIIDKCKIGLGYNAVLPPYTGNFMPPKPDLVYPSLDDFVDKYVSKSEVEKPTVKSNEPKTARKENRAPIIKDCVSESEEEDEPKFQTVKPNFTKIKFVKPKTNRKLVEQIRQDTYRSPRGNKRNWNQPMSQKLRSDFEMSNKACHACAVTVNTARPVNTAHPKTTMNAVKPRTYFSNSAHLIGKRPIQRKTTSKNSFINQRVNAVRNKQVNTARPKAVLNVVNGYSTNNKAFRVFNGRTRIVEANMHVKFSENTPNIVKSRPNWLFDIDALTKSMNYNLVVAGNKFNSSADPPFSSSSKDSPSAGFKPSGEEEKKDAEDPRNKVSKVPSIKEPRVNQEKNANVNNTNNINTISLTDNTAGIEDNAVNENIGYTHEEGIDYDEVFAPVLRIEAIRLLLAYASFKDFVVYQMDVKSAFLHGKIKKEVYVCQPLGFEDPDFLDKVYKVKNALYGLHQAPRVWKEMCTEFEKMMHKKFQMSYMGELTFFLGLQVKQNKDGIFISQDKYVNEILNKFGFSDVKIAICACARFQVNLKNSHLYAVKMIFRYLKGQPKLGLWYPKELPFYLVAYTDSDYAGASLDRKSTTGSFQFLGCREVCLECNGKAAKDEIGFEQIIDFLNAHPIKFALIVNPTIYTLCVEQFWGTVKVKNINGEAQLHVKVDGKKVVISKASIRIDLRFRDEGGINCLPNETIFEQLSFMGAKVTAWNEFSSTIASAVICLATDQKFNFSKYIFDSMVKNLDSATKILMFPRKRLFWKGHTLFPTMIVQAQEELGKDITIPIESHPTPIISQPSSSQPLRKQKPRKIRRQDTELSQTSVPTETVADESVNVEMYDSLEKATTTTTTTTSLDAEQDMELFNKAMARINNFVDFRTELVKESTKKDKAAIAQESSLKRAGDELDQERSKMQRIEDEEDLEVLWRLVKDKFVKTKPVDDMDSFLLHTLKTMFEHYVDDKVWKNQQGLVKVKNWKLYDSCGIHYVTV</sequence>
<accession>A0A6L2LV29</accession>
<gene>
    <name evidence="3" type="ORF">Tci_037128</name>
</gene>
<dbReference type="SUPFAM" id="SSF56672">
    <property type="entry name" value="DNA/RNA polymerases"/>
    <property type="match status" value="1"/>
</dbReference>
<comment type="caution">
    <text evidence="3">The sequence shown here is derived from an EMBL/GenBank/DDBJ whole genome shotgun (WGS) entry which is preliminary data.</text>
</comment>
<dbReference type="PANTHER" id="PTHR11439:SF495">
    <property type="entry name" value="REVERSE TRANSCRIPTASE, RNA-DEPENDENT DNA POLYMERASE-RELATED"/>
    <property type="match status" value="1"/>
</dbReference>
<dbReference type="InterPro" id="IPR013103">
    <property type="entry name" value="RVT_2"/>
</dbReference>
<feature type="region of interest" description="Disordered" evidence="1">
    <location>
        <begin position="393"/>
        <end position="451"/>
    </location>
</feature>
<feature type="region of interest" description="Disordered" evidence="1">
    <location>
        <begin position="884"/>
        <end position="928"/>
    </location>
</feature>
<feature type="domain" description="Reverse transcriptase Ty1/copia-type" evidence="2">
    <location>
        <begin position="475"/>
        <end position="569"/>
    </location>
</feature>
<dbReference type="InterPro" id="IPR043502">
    <property type="entry name" value="DNA/RNA_pol_sf"/>
</dbReference>
<feature type="compositionally biased region" description="Low complexity" evidence="1">
    <location>
        <begin position="887"/>
        <end position="899"/>
    </location>
</feature>